<keyword evidence="1" id="KW-0812">Transmembrane</keyword>
<dbReference type="AlphaFoldDB" id="A0A3A1Y4Z2"/>
<proteinExistence type="predicted"/>
<dbReference type="EMBL" id="NRHC01000059">
    <property type="protein sequence ID" value="RIY32359.1"/>
    <property type="molecule type" value="Genomic_DNA"/>
</dbReference>
<reference evidence="2 3" key="1">
    <citation type="submission" date="2017-08" db="EMBL/GenBank/DDBJ databases">
        <title>Reclassification of Bisgaard taxon 37 and 44.</title>
        <authorList>
            <person name="Christensen H."/>
        </authorList>
    </citation>
    <scope>NUCLEOTIDE SEQUENCE [LARGE SCALE GENOMIC DNA]</scope>
    <source>
        <strain evidence="2 3">B96_3</strain>
    </source>
</reference>
<keyword evidence="3" id="KW-1185">Reference proteome</keyword>
<dbReference type="Proteomes" id="UP000265691">
    <property type="component" value="Unassembled WGS sequence"/>
</dbReference>
<keyword evidence="1" id="KW-0472">Membrane</keyword>
<dbReference type="RefSeq" id="WP_119525269.1">
    <property type="nucleotide sequence ID" value="NZ_NRHC01000059.1"/>
</dbReference>
<evidence type="ECO:0000313" key="2">
    <source>
        <dbReference type="EMBL" id="RIY32359.1"/>
    </source>
</evidence>
<accession>A0A3A1Y4Z2</accession>
<protein>
    <submittedName>
        <fullName evidence="2">Uncharacterized protein</fullName>
    </submittedName>
</protein>
<keyword evidence="1" id="KW-1133">Transmembrane helix</keyword>
<feature type="transmembrane region" description="Helical" evidence="1">
    <location>
        <begin position="7"/>
        <end position="24"/>
    </location>
</feature>
<organism evidence="2 3">
    <name type="scientific">Psittacicella hinzii</name>
    <dbReference type="NCBI Taxonomy" id="2028575"/>
    <lineage>
        <taxon>Bacteria</taxon>
        <taxon>Pseudomonadati</taxon>
        <taxon>Pseudomonadota</taxon>
        <taxon>Gammaproteobacteria</taxon>
        <taxon>Pasteurellales</taxon>
        <taxon>Psittacicellaceae</taxon>
        <taxon>Psittacicella</taxon>
    </lineage>
</organism>
<gene>
    <name evidence="2" type="ORF">CKF54_05020</name>
</gene>
<sequence>MPKSYRVIFLICVLVLTAGGYFFYAQNNYKNFTKEQTNQFINLAQEHEEAYQAIAMILEEDFHIQITNPQVQRNIHKRDVLPLYQLVFALFNFKYAPLVDGDGQLDFPGYNNFQYLVAACKEATQHVHIVQSLAYGFPQVSSFCNQVSAIDRVFITGLTEEEIFSLNSWALESSIPPEIFAQIKAGDFGTKYQEPSLERLIKLPVFGKYVIK</sequence>
<evidence type="ECO:0000313" key="3">
    <source>
        <dbReference type="Proteomes" id="UP000265691"/>
    </source>
</evidence>
<comment type="caution">
    <text evidence="2">The sequence shown here is derived from an EMBL/GenBank/DDBJ whole genome shotgun (WGS) entry which is preliminary data.</text>
</comment>
<dbReference type="OrthoDB" id="5677805at2"/>
<name>A0A3A1Y4Z2_9GAMM</name>
<evidence type="ECO:0000256" key="1">
    <source>
        <dbReference type="SAM" id="Phobius"/>
    </source>
</evidence>